<dbReference type="AlphaFoldDB" id="A0A089XDJ5"/>
<dbReference type="RefSeq" id="WP_043505746.1">
    <property type="nucleotide sequence ID" value="NZ_CP009438.1"/>
</dbReference>
<protein>
    <submittedName>
        <fullName evidence="3">Regulatory protein</fullName>
    </submittedName>
</protein>
<organism evidence="3 4">
    <name type="scientific">Streptomyces glaucescens</name>
    <dbReference type="NCBI Taxonomy" id="1907"/>
    <lineage>
        <taxon>Bacteria</taxon>
        <taxon>Bacillati</taxon>
        <taxon>Actinomycetota</taxon>
        <taxon>Actinomycetes</taxon>
        <taxon>Kitasatosporales</taxon>
        <taxon>Streptomycetaceae</taxon>
        <taxon>Streptomyces</taxon>
    </lineage>
</organism>
<feature type="compositionally biased region" description="Low complexity" evidence="2">
    <location>
        <begin position="196"/>
        <end position="210"/>
    </location>
</feature>
<feature type="compositionally biased region" description="Low complexity" evidence="2">
    <location>
        <begin position="101"/>
        <end position="122"/>
    </location>
</feature>
<reference evidence="4" key="1">
    <citation type="journal article" date="2015" name="J. Biotechnol.">
        <title>Complete genome sequence of the actinobacterium Streptomyces glaucescens GLA.O (DSM 40922) consisting of a linear chromosome and one linear plasmid.</title>
        <authorList>
            <person name="Ortseifen V."/>
            <person name="Winkler A."/>
            <person name="Albersmeier A."/>
            <person name="Wendler S."/>
            <person name="Puhler A."/>
            <person name="Kalinowski J."/>
            <person name="Ruckert C."/>
        </authorList>
    </citation>
    <scope>NUCLEOTIDE SEQUENCE [LARGE SCALE GENOMIC DNA]</scope>
    <source>
        <strain evidence="4">DSM 40922 / GLA O</strain>
    </source>
</reference>
<feature type="compositionally biased region" description="Low complexity" evidence="2">
    <location>
        <begin position="66"/>
        <end position="82"/>
    </location>
</feature>
<dbReference type="Proteomes" id="UP000029482">
    <property type="component" value="Chromosome"/>
</dbReference>
<gene>
    <name evidence="3" type="ORF">SGLAU_30645</name>
</gene>
<dbReference type="InterPro" id="IPR036388">
    <property type="entry name" value="WH-like_DNA-bd_sf"/>
</dbReference>
<dbReference type="EMBL" id="CP009438">
    <property type="protein sequence ID" value="AIS02063.1"/>
    <property type="molecule type" value="Genomic_DNA"/>
</dbReference>
<evidence type="ECO:0000256" key="1">
    <source>
        <dbReference type="SAM" id="Coils"/>
    </source>
</evidence>
<feature type="coiled-coil region" evidence="1">
    <location>
        <begin position="23"/>
        <end position="50"/>
    </location>
</feature>
<dbReference type="KEGG" id="sgu:SGLAU_30645"/>
<dbReference type="eggNOG" id="ENOG5031BG4">
    <property type="taxonomic scope" value="Bacteria"/>
</dbReference>
<evidence type="ECO:0000313" key="4">
    <source>
        <dbReference type="Proteomes" id="UP000029482"/>
    </source>
</evidence>
<dbReference type="OrthoDB" id="4248306at2"/>
<name>A0A089XDJ5_STRGA</name>
<keyword evidence="1" id="KW-0175">Coiled coil</keyword>
<dbReference type="Gene3D" id="1.10.10.10">
    <property type="entry name" value="Winged helix-like DNA-binding domain superfamily/Winged helix DNA-binding domain"/>
    <property type="match status" value="1"/>
</dbReference>
<evidence type="ECO:0000256" key="2">
    <source>
        <dbReference type="SAM" id="MobiDB-lite"/>
    </source>
</evidence>
<feature type="region of interest" description="Disordered" evidence="2">
    <location>
        <begin position="196"/>
        <end position="219"/>
    </location>
</feature>
<dbReference type="HOGENOM" id="CLU_075313_0_0_11"/>
<evidence type="ECO:0000313" key="3">
    <source>
        <dbReference type="EMBL" id="AIS02063.1"/>
    </source>
</evidence>
<keyword evidence="4" id="KW-1185">Reference proteome</keyword>
<sequence>MPENTTAPSDLASQYAAQVTTDLERNTEEQKRISSEIDALQEQLAVLQRDHAVLVTMQQALGLAPAAPATPEPAADPVAVPAPRKKSSASAGTKRARGKKAQAAPADAKAAKPAARKAPAAARKPDQPTLVDLVRGHLGELREPRSAAEVASALGESHPGRNIKTAVVRTTLEALVAKGQAQRTKQGTSVYYTAADASAAPSAPQSAQPEAGERPEQTA</sequence>
<feature type="region of interest" description="Disordered" evidence="2">
    <location>
        <begin position="66"/>
        <end position="130"/>
    </location>
</feature>
<proteinExistence type="predicted"/>
<accession>A0A089XDJ5</accession>